<dbReference type="InterPro" id="IPR029044">
    <property type="entry name" value="Nucleotide-diphossugar_trans"/>
</dbReference>
<name>A0A0F9PPU6_9ZZZZ</name>
<gene>
    <name evidence="2" type="ORF">LCGC14_1110900</name>
</gene>
<dbReference type="Gene3D" id="3.90.550.10">
    <property type="entry name" value="Spore Coat Polysaccharide Biosynthesis Protein SpsA, Chain A"/>
    <property type="match status" value="1"/>
</dbReference>
<evidence type="ECO:0008006" key="3">
    <source>
        <dbReference type="Google" id="ProtNLM"/>
    </source>
</evidence>
<evidence type="ECO:0000256" key="1">
    <source>
        <dbReference type="SAM" id="MobiDB-lite"/>
    </source>
</evidence>
<protein>
    <recommendedName>
        <fullName evidence="3">Nucleotide-diphospho-sugar transferase domain-containing protein</fullName>
    </recommendedName>
</protein>
<feature type="compositionally biased region" description="Basic residues" evidence="1">
    <location>
        <begin position="230"/>
        <end position="243"/>
    </location>
</feature>
<dbReference type="AlphaFoldDB" id="A0A0F9PPU6"/>
<feature type="region of interest" description="Disordered" evidence="1">
    <location>
        <begin position="230"/>
        <end position="271"/>
    </location>
</feature>
<dbReference type="EMBL" id="LAZR01005070">
    <property type="protein sequence ID" value="KKN03126.1"/>
    <property type="molecule type" value="Genomic_DNA"/>
</dbReference>
<accession>A0A0F9PPU6</accession>
<organism evidence="2">
    <name type="scientific">marine sediment metagenome</name>
    <dbReference type="NCBI Taxonomy" id="412755"/>
    <lineage>
        <taxon>unclassified sequences</taxon>
        <taxon>metagenomes</taxon>
        <taxon>ecological metagenomes</taxon>
    </lineage>
</organism>
<feature type="region of interest" description="Disordered" evidence="1">
    <location>
        <begin position="194"/>
        <end position="217"/>
    </location>
</feature>
<sequence length="271" mass="31113">MKLLCISYYTSKPRNYKPAADRLVASFKKTGCNFDVRHIEDKGGWQGAVRFKPTFIRQMMEEHPEAERIVWIDADAIVHKYPKLLETVRQDMAAYFHPHPGAKEELLSGTFLVRNTAKMRAAMDAWIEAMKTAPKTLLKPEQMTLQTMLPQLGLKVFKLPRPYCQISRRAVWSGRPDHEIPFIQHTQWSREHRYSDTESRMLPPGGAKSGRRGKGKPVVLLPGRTAIAPKKTRRRRGIILARRRGAEGKVLARDKEKAPTQRPFRQGPKPK</sequence>
<proteinExistence type="predicted"/>
<evidence type="ECO:0000313" key="2">
    <source>
        <dbReference type="EMBL" id="KKN03126.1"/>
    </source>
</evidence>
<comment type="caution">
    <text evidence="2">The sequence shown here is derived from an EMBL/GenBank/DDBJ whole genome shotgun (WGS) entry which is preliminary data.</text>
</comment>
<dbReference type="SUPFAM" id="SSF53448">
    <property type="entry name" value="Nucleotide-diphospho-sugar transferases"/>
    <property type="match status" value="1"/>
</dbReference>
<reference evidence="2" key="1">
    <citation type="journal article" date="2015" name="Nature">
        <title>Complex archaea that bridge the gap between prokaryotes and eukaryotes.</title>
        <authorList>
            <person name="Spang A."/>
            <person name="Saw J.H."/>
            <person name="Jorgensen S.L."/>
            <person name="Zaremba-Niedzwiedzka K."/>
            <person name="Martijn J."/>
            <person name="Lind A.E."/>
            <person name="van Eijk R."/>
            <person name="Schleper C."/>
            <person name="Guy L."/>
            <person name="Ettema T.J."/>
        </authorList>
    </citation>
    <scope>NUCLEOTIDE SEQUENCE</scope>
</reference>
<feature type="compositionally biased region" description="Basic and acidic residues" evidence="1">
    <location>
        <begin position="244"/>
        <end position="259"/>
    </location>
</feature>